<feature type="region of interest" description="Disordered" evidence="5">
    <location>
        <begin position="107"/>
        <end position="135"/>
    </location>
</feature>
<organism evidence="7 8">
    <name type="scientific">Streptodolium elevatio</name>
    <dbReference type="NCBI Taxonomy" id="3157996"/>
    <lineage>
        <taxon>Bacteria</taxon>
        <taxon>Bacillati</taxon>
        <taxon>Actinomycetota</taxon>
        <taxon>Actinomycetes</taxon>
        <taxon>Kitasatosporales</taxon>
        <taxon>Streptomycetaceae</taxon>
        <taxon>Streptodolium</taxon>
    </lineage>
</organism>
<evidence type="ECO:0000256" key="3">
    <source>
        <dbReference type="ARBA" id="ARBA00022801"/>
    </source>
</evidence>
<evidence type="ECO:0000313" key="7">
    <source>
        <dbReference type="EMBL" id="MEU8139875.1"/>
    </source>
</evidence>
<evidence type="ECO:0000256" key="2">
    <source>
        <dbReference type="ARBA" id="ARBA00022723"/>
    </source>
</evidence>
<feature type="domain" description="Metallo-beta-lactamase" evidence="6">
    <location>
        <begin position="24"/>
        <end position="106"/>
    </location>
</feature>
<dbReference type="Pfam" id="PF00753">
    <property type="entry name" value="Lactamase_B"/>
    <property type="match status" value="1"/>
</dbReference>
<proteinExistence type="inferred from homology"/>
<comment type="caution">
    <text evidence="7">The sequence shown here is derived from an EMBL/GenBank/DDBJ whole genome shotgun (WGS) entry which is preliminary data.</text>
</comment>
<dbReference type="RefSeq" id="WP_358364386.1">
    <property type="nucleotide sequence ID" value="NZ_JBEZFP010000208.1"/>
</dbReference>
<protein>
    <submittedName>
        <fullName evidence="7">MBL fold metallo-hydrolase</fullName>
    </submittedName>
</protein>
<keyword evidence="2" id="KW-0479">Metal-binding</keyword>
<dbReference type="InterPro" id="IPR036866">
    <property type="entry name" value="RibonucZ/Hydroxyglut_hydro"/>
</dbReference>
<dbReference type="Gene3D" id="3.60.15.10">
    <property type="entry name" value="Ribonuclease Z/Hydroxyacylglutathione hydrolase-like"/>
    <property type="match status" value="1"/>
</dbReference>
<name>A0ABV3DVU5_9ACTN</name>
<dbReference type="InterPro" id="IPR001279">
    <property type="entry name" value="Metallo-B-lactamas"/>
</dbReference>
<gene>
    <name evidence="7" type="ORF">AB0C36_41065</name>
</gene>
<keyword evidence="4" id="KW-0862">Zinc</keyword>
<feature type="non-terminal residue" evidence="7">
    <location>
        <position position="1"/>
    </location>
</feature>
<keyword evidence="3" id="KW-0378">Hydrolase</keyword>
<evidence type="ECO:0000313" key="8">
    <source>
        <dbReference type="Proteomes" id="UP001551482"/>
    </source>
</evidence>
<dbReference type="SUPFAM" id="SSF56281">
    <property type="entry name" value="Metallo-hydrolase/oxidoreductase"/>
    <property type="match status" value="1"/>
</dbReference>
<reference evidence="7 8" key="1">
    <citation type="submission" date="2024-06" db="EMBL/GenBank/DDBJ databases">
        <title>The Natural Products Discovery Center: Release of the First 8490 Sequenced Strains for Exploring Actinobacteria Biosynthetic Diversity.</title>
        <authorList>
            <person name="Kalkreuter E."/>
            <person name="Kautsar S.A."/>
            <person name="Yang D."/>
            <person name="Bader C.D."/>
            <person name="Teijaro C.N."/>
            <person name="Fluegel L."/>
            <person name="Davis C.M."/>
            <person name="Simpson J.R."/>
            <person name="Lauterbach L."/>
            <person name="Steele A.D."/>
            <person name="Gui C."/>
            <person name="Meng S."/>
            <person name="Li G."/>
            <person name="Viehrig K."/>
            <person name="Ye F."/>
            <person name="Su P."/>
            <person name="Kiefer A.F."/>
            <person name="Nichols A."/>
            <person name="Cepeda A.J."/>
            <person name="Yan W."/>
            <person name="Fan B."/>
            <person name="Jiang Y."/>
            <person name="Adhikari A."/>
            <person name="Zheng C.-J."/>
            <person name="Schuster L."/>
            <person name="Cowan T.M."/>
            <person name="Smanski M.J."/>
            <person name="Chevrette M.G."/>
            <person name="De Carvalho L.P.S."/>
            <person name="Shen B."/>
        </authorList>
    </citation>
    <scope>NUCLEOTIDE SEQUENCE [LARGE SCALE GENOMIC DNA]</scope>
    <source>
        <strain evidence="7 8">NPDC048946</strain>
    </source>
</reference>
<evidence type="ECO:0000256" key="5">
    <source>
        <dbReference type="SAM" id="MobiDB-lite"/>
    </source>
</evidence>
<dbReference type="EMBL" id="JBEZFP010000208">
    <property type="protein sequence ID" value="MEU8139875.1"/>
    <property type="molecule type" value="Genomic_DNA"/>
</dbReference>
<dbReference type="PANTHER" id="PTHR42978:SF3">
    <property type="entry name" value="BLR3078 PROTEIN"/>
    <property type="match status" value="1"/>
</dbReference>
<evidence type="ECO:0000256" key="1">
    <source>
        <dbReference type="ARBA" id="ARBA00007749"/>
    </source>
</evidence>
<sequence length="135" mass="13943">IHELNCDTPGFPGGGAVLGVSHFVCRCLLVEADDRLIAVDTGIGRRDIESPGQRLGEDWLSQVNPALDPTETLLAHVLALGLQPRDLTDVILTHHHRDHVGGLADLGGAEASVDPAAPTPCHAPGEARAGGGTGV</sequence>
<evidence type="ECO:0000256" key="4">
    <source>
        <dbReference type="ARBA" id="ARBA00022833"/>
    </source>
</evidence>
<dbReference type="Proteomes" id="UP001551482">
    <property type="component" value="Unassembled WGS sequence"/>
</dbReference>
<dbReference type="InterPro" id="IPR051013">
    <property type="entry name" value="MBL_superfamily_lactonases"/>
</dbReference>
<keyword evidence="8" id="KW-1185">Reference proteome</keyword>
<comment type="similarity">
    <text evidence="1">Belongs to the metallo-beta-lactamase superfamily.</text>
</comment>
<dbReference type="PANTHER" id="PTHR42978">
    <property type="entry name" value="QUORUM-QUENCHING LACTONASE YTNP-RELATED-RELATED"/>
    <property type="match status" value="1"/>
</dbReference>
<evidence type="ECO:0000259" key="6">
    <source>
        <dbReference type="Pfam" id="PF00753"/>
    </source>
</evidence>
<accession>A0ABV3DVU5</accession>